<dbReference type="InterPro" id="IPR001119">
    <property type="entry name" value="SLH_dom"/>
</dbReference>
<dbReference type="Gene3D" id="2.60.40.680">
    <property type="match status" value="1"/>
</dbReference>
<dbReference type="GO" id="GO:0030246">
    <property type="term" value="F:carbohydrate binding"/>
    <property type="evidence" value="ECO:0007669"/>
    <property type="project" value="InterPro"/>
</dbReference>
<dbReference type="PANTHER" id="PTHR43308">
    <property type="entry name" value="OUTER MEMBRANE PROTEIN ALPHA-RELATED"/>
    <property type="match status" value="1"/>
</dbReference>
<protein>
    <recommendedName>
        <fullName evidence="2">SLH domain-containing protein</fullName>
    </recommendedName>
</protein>
<evidence type="ECO:0000313" key="3">
    <source>
        <dbReference type="EMBL" id="NOU97439.1"/>
    </source>
</evidence>
<evidence type="ECO:0000259" key="2">
    <source>
        <dbReference type="PROSITE" id="PS51272"/>
    </source>
</evidence>
<dbReference type="Pfam" id="PF00395">
    <property type="entry name" value="SLH"/>
    <property type="match status" value="3"/>
</dbReference>
<sequence length="601" mass="63611">MMRLKVWITSLALLIMTMPVLPAIILAASGGPSYSLSLSASNMEVNRELTVTVQGQNAADLYGYEVVLQFDNQKLSYKGASTGTTGFSVDPELSGNSIRLAHSKVGQVAGDNGNVNLASVTFNTIAVGAAEIKLSKVIAVSSEPKETLWSESTAASVNIFTPQRNNNRPSSGGGSSGTTSPSQPAIGANKNGVLFTVTDTTKSKTDTGKELTVASINNDSLTEAIKQLQSNTSSTNNITVDVSNQGGAVKVELPAASLLEIAKLTKDTVITVKYGSVTYYLPVKMVDISKVVQALGADVKDVTISVIIDKISGSDAQKVIDAASQSGLRLLTGAVDFSVIAQGNGKTVSINEFKGAYLPRNIEVPAGIDLTKATGVLYNPTTREMTFVPTLFQTVDGKTFATIQRQGNSIYAIVEANKSFNDLNGHWAKEDVQLLVSKLLINGRSDTAFVPEGDITRAEFATLLVKGLGLTEDKSSKFKDVSASDWYAGFVGAASKAGLVDGLSADTFEPNANITREQMAALISRAMNIVGKEKAADVKKVDVFKDQTAISTWAKESVAQTIDAKIMNGKSADLFDPSANSTRAESAVVLKRLLQYISFIN</sequence>
<dbReference type="RefSeq" id="WP_171655695.1">
    <property type="nucleotide sequence ID" value="NZ_WHOD01000113.1"/>
</dbReference>
<dbReference type="InterPro" id="IPR008965">
    <property type="entry name" value="CBM2/CBM3_carb-bd_dom_sf"/>
</dbReference>
<dbReference type="Proteomes" id="UP000641588">
    <property type="component" value="Unassembled WGS sequence"/>
</dbReference>
<dbReference type="PROSITE" id="PS51272">
    <property type="entry name" value="SLH"/>
    <property type="match status" value="3"/>
</dbReference>
<gene>
    <name evidence="3" type="ORF">GC093_30070</name>
</gene>
<dbReference type="CDD" id="cd08547">
    <property type="entry name" value="Type_II_cohesin"/>
    <property type="match status" value="1"/>
</dbReference>
<feature type="compositionally biased region" description="Polar residues" evidence="1">
    <location>
        <begin position="159"/>
        <end position="168"/>
    </location>
</feature>
<dbReference type="AlphaFoldDB" id="A0A972GZI1"/>
<feature type="region of interest" description="Disordered" evidence="1">
    <location>
        <begin position="159"/>
        <end position="188"/>
    </location>
</feature>
<feature type="domain" description="SLH" evidence="2">
    <location>
        <begin position="541"/>
        <end position="601"/>
    </location>
</feature>
<organism evidence="3 4">
    <name type="scientific">Paenibacillus foliorum</name>
    <dbReference type="NCBI Taxonomy" id="2654974"/>
    <lineage>
        <taxon>Bacteria</taxon>
        <taxon>Bacillati</taxon>
        <taxon>Bacillota</taxon>
        <taxon>Bacilli</taxon>
        <taxon>Bacillales</taxon>
        <taxon>Paenibacillaceae</taxon>
        <taxon>Paenibacillus</taxon>
    </lineage>
</organism>
<dbReference type="EMBL" id="WHOD01000113">
    <property type="protein sequence ID" value="NOU97439.1"/>
    <property type="molecule type" value="Genomic_DNA"/>
</dbReference>
<accession>A0A972GZI1</accession>
<evidence type="ECO:0000256" key="1">
    <source>
        <dbReference type="SAM" id="MobiDB-lite"/>
    </source>
</evidence>
<dbReference type="InterPro" id="IPR051465">
    <property type="entry name" value="Cell_Envelope_Struct_Comp"/>
</dbReference>
<evidence type="ECO:0000313" key="4">
    <source>
        <dbReference type="Proteomes" id="UP000641588"/>
    </source>
</evidence>
<dbReference type="SUPFAM" id="SSF49384">
    <property type="entry name" value="Carbohydrate-binding domain"/>
    <property type="match status" value="1"/>
</dbReference>
<name>A0A972GZI1_9BACL</name>
<feature type="domain" description="SLH" evidence="2">
    <location>
        <begin position="415"/>
        <end position="473"/>
    </location>
</feature>
<comment type="caution">
    <text evidence="3">The sequence shown here is derived from an EMBL/GenBank/DDBJ whole genome shotgun (WGS) entry which is preliminary data.</text>
</comment>
<keyword evidence="4" id="KW-1185">Reference proteome</keyword>
<feature type="domain" description="SLH" evidence="2">
    <location>
        <begin position="474"/>
        <end position="537"/>
    </location>
</feature>
<dbReference type="PANTHER" id="PTHR43308:SF5">
    <property type="entry name" value="S-LAYER PROTEIN _ PEPTIDOGLYCAN ENDO-BETA-N-ACETYLGLUCOSAMINIDASE"/>
    <property type="match status" value="1"/>
</dbReference>
<reference evidence="3" key="1">
    <citation type="submission" date="2019-10" db="EMBL/GenBank/DDBJ databases">
        <title>Description of Paenibacillus glebae sp. nov.</title>
        <authorList>
            <person name="Carlier A."/>
            <person name="Qi S."/>
        </authorList>
    </citation>
    <scope>NUCLEOTIDE SEQUENCE</scope>
    <source>
        <strain evidence="3">LMG 31456</strain>
    </source>
</reference>
<proteinExistence type="predicted"/>